<organism evidence="5 6">
    <name type="scientific">Rhizoclosmatium globosum</name>
    <dbReference type="NCBI Taxonomy" id="329046"/>
    <lineage>
        <taxon>Eukaryota</taxon>
        <taxon>Fungi</taxon>
        <taxon>Fungi incertae sedis</taxon>
        <taxon>Chytridiomycota</taxon>
        <taxon>Chytridiomycota incertae sedis</taxon>
        <taxon>Chytridiomycetes</taxon>
        <taxon>Chytridiales</taxon>
        <taxon>Chytriomycetaceae</taxon>
        <taxon>Rhizoclosmatium</taxon>
    </lineage>
</organism>
<feature type="domain" description="Tyrosine-protein phosphatase" evidence="3">
    <location>
        <begin position="26"/>
        <end position="171"/>
    </location>
</feature>
<feature type="compositionally biased region" description="Gly residues" evidence="2">
    <location>
        <begin position="229"/>
        <end position="244"/>
    </location>
</feature>
<evidence type="ECO:0000313" key="5">
    <source>
        <dbReference type="EMBL" id="ORY39068.1"/>
    </source>
</evidence>
<dbReference type="Gene3D" id="3.90.190.10">
    <property type="entry name" value="Protein tyrosine phosphatase superfamily"/>
    <property type="match status" value="1"/>
</dbReference>
<dbReference type="GO" id="GO:0070372">
    <property type="term" value="P:regulation of ERK1 and ERK2 cascade"/>
    <property type="evidence" value="ECO:0007669"/>
    <property type="project" value="TreeGrafter"/>
</dbReference>
<dbReference type="InterPro" id="IPR029021">
    <property type="entry name" value="Prot-tyrosine_phosphatase-like"/>
</dbReference>
<dbReference type="GO" id="GO:0062026">
    <property type="term" value="P:negative regulation of SCF-dependent proteasomal ubiquitin-dependent catabolic process"/>
    <property type="evidence" value="ECO:0007669"/>
    <property type="project" value="TreeGrafter"/>
</dbReference>
<reference evidence="5 6" key="1">
    <citation type="submission" date="2016-07" db="EMBL/GenBank/DDBJ databases">
        <title>Pervasive Adenine N6-methylation of Active Genes in Fungi.</title>
        <authorList>
            <consortium name="DOE Joint Genome Institute"/>
            <person name="Mondo S.J."/>
            <person name="Dannebaum R.O."/>
            <person name="Kuo R.C."/>
            <person name="Labutti K."/>
            <person name="Haridas S."/>
            <person name="Kuo A."/>
            <person name="Salamov A."/>
            <person name="Ahrendt S.R."/>
            <person name="Lipzen A."/>
            <person name="Sullivan W."/>
            <person name="Andreopoulos W.B."/>
            <person name="Clum A."/>
            <person name="Lindquist E."/>
            <person name="Daum C."/>
            <person name="Ramamoorthy G.K."/>
            <person name="Gryganskyi A."/>
            <person name="Culley D."/>
            <person name="Magnuson J.K."/>
            <person name="James T.Y."/>
            <person name="O'Malley M.A."/>
            <person name="Stajich J.E."/>
            <person name="Spatafora J.W."/>
            <person name="Visel A."/>
            <person name="Grigoriev I.V."/>
        </authorList>
    </citation>
    <scope>NUCLEOTIDE SEQUENCE [LARGE SCALE GENOMIC DNA]</scope>
    <source>
        <strain evidence="5 6">JEL800</strain>
    </source>
</reference>
<keyword evidence="6" id="KW-1185">Reference proteome</keyword>
<evidence type="ECO:0000256" key="1">
    <source>
        <dbReference type="ARBA" id="ARBA00009649"/>
    </source>
</evidence>
<evidence type="ECO:0000256" key="2">
    <source>
        <dbReference type="SAM" id="MobiDB-lite"/>
    </source>
</evidence>
<feature type="domain" description="Tyrosine specific protein phosphatases" evidence="4">
    <location>
        <begin position="97"/>
        <end position="149"/>
    </location>
</feature>
<sequence>MMNDFMIAPPSNEDSVVDWKYDMRREMQLISPNLYLGPYACARDRALLASTGITHLLAVADANEAKFMKVHDGLVYQHIKVTDSLSENLIPYFPIAKHFLDAVLSNPANKVLVYCNNGMSRSPCFVVAYLMEALKWDFTTAFGYVQNRRFCISPNDNFKMQLREYQPIYQARLQNLAQHHPTPIPYPVAPFDPNNSVPGAVHRLGAKRRQLEEDDEFADHYGDHQNAGRVGGSGSGSGGMDMSD</sequence>
<dbReference type="SUPFAM" id="SSF52799">
    <property type="entry name" value="(Phosphotyrosine protein) phosphatases II"/>
    <property type="match status" value="1"/>
</dbReference>
<dbReference type="InterPro" id="IPR052449">
    <property type="entry name" value="STYX-Interacting_Phosphatase"/>
</dbReference>
<evidence type="ECO:0000259" key="3">
    <source>
        <dbReference type="PROSITE" id="PS50054"/>
    </source>
</evidence>
<dbReference type="GO" id="GO:0140096">
    <property type="term" value="F:catalytic activity, acting on a protein"/>
    <property type="evidence" value="ECO:0007669"/>
    <property type="project" value="UniProtKB-ARBA"/>
</dbReference>
<evidence type="ECO:0000259" key="4">
    <source>
        <dbReference type="PROSITE" id="PS50056"/>
    </source>
</evidence>
<dbReference type="OrthoDB" id="2017893at2759"/>
<dbReference type="PANTHER" id="PTHR46588">
    <property type="entry name" value="SERINE/THREONINE/TYROSINE-INTERACTING PROTEIN"/>
    <property type="match status" value="1"/>
</dbReference>
<feature type="region of interest" description="Disordered" evidence="2">
    <location>
        <begin position="214"/>
        <end position="244"/>
    </location>
</feature>
<comment type="caution">
    <text evidence="5">The sequence shown here is derived from an EMBL/GenBank/DDBJ whole genome shotgun (WGS) entry which is preliminary data.</text>
</comment>
<dbReference type="GO" id="GO:1990444">
    <property type="term" value="F:F-box domain binding"/>
    <property type="evidence" value="ECO:0007669"/>
    <property type="project" value="TreeGrafter"/>
</dbReference>
<evidence type="ECO:0000313" key="6">
    <source>
        <dbReference type="Proteomes" id="UP000193642"/>
    </source>
</evidence>
<comment type="similarity">
    <text evidence="1">Belongs to the protein-tyrosine phosphatase family. Non-receptor class subfamily.</text>
</comment>
<dbReference type="Pfam" id="PF00782">
    <property type="entry name" value="DSPc"/>
    <property type="match status" value="1"/>
</dbReference>
<dbReference type="GO" id="GO:0005654">
    <property type="term" value="C:nucleoplasm"/>
    <property type="evidence" value="ECO:0007669"/>
    <property type="project" value="TreeGrafter"/>
</dbReference>
<dbReference type="InterPro" id="IPR020422">
    <property type="entry name" value="TYR_PHOSPHATASE_DUAL_dom"/>
</dbReference>
<dbReference type="InterPro" id="IPR000387">
    <property type="entry name" value="Tyr_Pase_dom"/>
</dbReference>
<accession>A0A1Y2BWE1</accession>
<gene>
    <name evidence="5" type="ORF">BCR33DRAFT_720325</name>
</gene>
<dbReference type="STRING" id="329046.A0A1Y2BWE1"/>
<dbReference type="PROSITE" id="PS50054">
    <property type="entry name" value="TYR_PHOSPHATASE_DUAL"/>
    <property type="match status" value="1"/>
</dbReference>
<dbReference type="SMART" id="SM00195">
    <property type="entry name" value="DSPc"/>
    <property type="match status" value="1"/>
</dbReference>
<dbReference type="AlphaFoldDB" id="A0A1Y2BWE1"/>
<protein>
    <submittedName>
        <fullName evidence="5">Phosphatases II</fullName>
    </submittedName>
</protein>
<dbReference type="InterPro" id="IPR000340">
    <property type="entry name" value="Dual-sp_phosphatase_cat-dom"/>
</dbReference>
<name>A0A1Y2BWE1_9FUNG</name>
<dbReference type="Proteomes" id="UP000193642">
    <property type="component" value="Unassembled WGS sequence"/>
</dbReference>
<dbReference type="PANTHER" id="PTHR46588:SF1">
    <property type="entry name" value="SERINE_THREONINE_TYROSINE-INTERACTING PROTEIN"/>
    <property type="match status" value="1"/>
</dbReference>
<dbReference type="PROSITE" id="PS50056">
    <property type="entry name" value="TYR_PHOSPHATASE_2"/>
    <property type="match status" value="1"/>
</dbReference>
<dbReference type="EMBL" id="MCGO01000041">
    <property type="protein sequence ID" value="ORY39068.1"/>
    <property type="molecule type" value="Genomic_DNA"/>
</dbReference>
<dbReference type="GO" id="GO:0005737">
    <property type="term" value="C:cytoplasm"/>
    <property type="evidence" value="ECO:0007669"/>
    <property type="project" value="TreeGrafter"/>
</dbReference>
<proteinExistence type="inferred from homology"/>